<evidence type="ECO:0000313" key="2">
    <source>
        <dbReference type="Proteomes" id="UP000054477"/>
    </source>
</evidence>
<dbReference type="HOGENOM" id="CLU_2850082_0_0_1"/>
<sequence length="65" mass="7681">MERCDTFECQEDSKLARTFSESSSTTKSGVFDTWKLYMFIQFVSKNEESVTRRVCSYLRSFQTVQ</sequence>
<accession>A0A0C9XIA8</accession>
<keyword evidence="2" id="KW-1185">Reference proteome</keyword>
<evidence type="ECO:0000313" key="1">
    <source>
        <dbReference type="EMBL" id="KIK01264.1"/>
    </source>
</evidence>
<protein>
    <submittedName>
        <fullName evidence="1">Unplaced genomic scaffold K443scaffold_74, whole genome shotgun sequence</fullName>
    </submittedName>
</protein>
<gene>
    <name evidence="1" type="ORF">K443DRAFT_573883</name>
</gene>
<proteinExistence type="predicted"/>
<organism evidence="1 2">
    <name type="scientific">Laccaria amethystina LaAM-08-1</name>
    <dbReference type="NCBI Taxonomy" id="1095629"/>
    <lineage>
        <taxon>Eukaryota</taxon>
        <taxon>Fungi</taxon>
        <taxon>Dikarya</taxon>
        <taxon>Basidiomycota</taxon>
        <taxon>Agaricomycotina</taxon>
        <taxon>Agaricomycetes</taxon>
        <taxon>Agaricomycetidae</taxon>
        <taxon>Agaricales</taxon>
        <taxon>Agaricineae</taxon>
        <taxon>Hydnangiaceae</taxon>
        <taxon>Laccaria</taxon>
    </lineage>
</organism>
<reference evidence="2" key="2">
    <citation type="submission" date="2015-01" db="EMBL/GenBank/DDBJ databases">
        <title>Evolutionary Origins and Diversification of the Mycorrhizal Mutualists.</title>
        <authorList>
            <consortium name="DOE Joint Genome Institute"/>
            <consortium name="Mycorrhizal Genomics Consortium"/>
            <person name="Kohler A."/>
            <person name="Kuo A."/>
            <person name="Nagy L.G."/>
            <person name="Floudas D."/>
            <person name="Copeland A."/>
            <person name="Barry K.W."/>
            <person name="Cichocki N."/>
            <person name="Veneault-Fourrey C."/>
            <person name="LaButti K."/>
            <person name="Lindquist E.A."/>
            <person name="Lipzen A."/>
            <person name="Lundell T."/>
            <person name="Morin E."/>
            <person name="Murat C."/>
            <person name="Riley R."/>
            <person name="Ohm R."/>
            <person name="Sun H."/>
            <person name="Tunlid A."/>
            <person name="Henrissat B."/>
            <person name="Grigoriev I.V."/>
            <person name="Hibbett D.S."/>
            <person name="Martin F."/>
        </authorList>
    </citation>
    <scope>NUCLEOTIDE SEQUENCE [LARGE SCALE GENOMIC DNA]</scope>
    <source>
        <strain evidence="2">LaAM-08-1</strain>
    </source>
</reference>
<dbReference type="Proteomes" id="UP000054477">
    <property type="component" value="Unassembled WGS sequence"/>
</dbReference>
<reference evidence="1 2" key="1">
    <citation type="submission" date="2014-04" db="EMBL/GenBank/DDBJ databases">
        <authorList>
            <consortium name="DOE Joint Genome Institute"/>
            <person name="Kuo A."/>
            <person name="Kohler A."/>
            <person name="Nagy L.G."/>
            <person name="Floudas D."/>
            <person name="Copeland A."/>
            <person name="Barry K.W."/>
            <person name="Cichocki N."/>
            <person name="Veneault-Fourrey C."/>
            <person name="LaButti K."/>
            <person name="Lindquist E.A."/>
            <person name="Lipzen A."/>
            <person name="Lundell T."/>
            <person name="Morin E."/>
            <person name="Murat C."/>
            <person name="Sun H."/>
            <person name="Tunlid A."/>
            <person name="Henrissat B."/>
            <person name="Grigoriev I.V."/>
            <person name="Hibbett D.S."/>
            <person name="Martin F."/>
            <person name="Nordberg H.P."/>
            <person name="Cantor M.N."/>
            <person name="Hua S.X."/>
        </authorList>
    </citation>
    <scope>NUCLEOTIDE SEQUENCE [LARGE SCALE GENOMIC DNA]</scope>
    <source>
        <strain evidence="1 2">LaAM-08-1</strain>
    </source>
</reference>
<name>A0A0C9XIA8_9AGAR</name>
<dbReference type="EMBL" id="KN838609">
    <property type="protein sequence ID" value="KIK01264.1"/>
    <property type="molecule type" value="Genomic_DNA"/>
</dbReference>
<dbReference type="AlphaFoldDB" id="A0A0C9XIA8"/>